<feature type="non-terminal residue" evidence="1">
    <location>
        <position position="227"/>
    </location>
</feature>
<dbReference type="InterPro" id="IPR012340">
    <property type="entry name" value="NA-bd_OB-fold"/>
</dbReference>
<gene>
    <name evidence="1" type="ORF">TAV2_LOCUS13367</name>
</gene>
<organism evidence="1 2">
    <name type="scientific">Thlaspi arvense</name>
    <name type="common">Field penny-cress</name>
    <dbReference type="NCBI Taxonomy" id="13288"/>
    <lineage>
        <taxon>Eukaryota</taxon>
        <taxon>Viridiplantae</taxon>
        <taxon>Streptophyta</taxon>
        <taxon>Embryophyta</taxon>
        <taxon>Tracheophyta</taxon>
        <taxon>Spermatophyta</taxon>
        <taxon>Magnoliopsida</taxon>
        <taxon>eudicotyledons</taxon>
        <taxon>Gunneridae</taxon>
        <taxon>Pentapetalae</taxon>
        <taxon>rosids</taxon>
        <taxon>malvids</taxon>
        <taxon>Brassicales</taxon>
        <taxon>Brassicaceae</taxon>
        <taxon>Thlaspideae</taxon>
        <taxon>Thlaspi</taxon>
    </lineage>
</organism>
<accession>A0AAU9SDP6</accession>
<dbReference type="EMBL" id="OU466860">
    <property type="protein sequence ID" value="CAH2060339.1"/>
    <property type="molecule type" value="Genomic_DNA"/>
</dbReference>
<dbReference type="Gene3D" id="2.40.50.140">
    <property type="entry name" value="Nucleic acid-binding proteins"/>
    <property type="match status" value="1"/>
</dbReference>
<reference evidence="1 2" key="1">
    <citation type="submission" date="2022-03" db="EMBL/GenBank/DDBJ databases">
        <authorList>
            <person name="Nunn A."/>
            <person name="Chopra R."/>
            <person name="Nunn A."/>
            <person name="Contreras Garrido A."/>
        </authorList>
    </citation>
    <scope>NUCLEOTIDE SEQUENCE [LARGE SCALE GENOMIC DNA]</scope>
</reference>
<dbReference type="SUPFAM" id="SSF50249">
    <property type="entry name" value="Nucleic acid-binding proteins"/>
    <property type="match status" value="1"/>
</dbReference>
<protein>
    <submittedName>
        <fullName evidence="1">Uncharacterized protein</fullName>
    </submittedName>
</protein>
<evidence type="ECO:0000313" key="1">
    <source>
        <dbReference type="EMBL" id="CAH2060339.1"/>
    </source>
</evidence>
<name>A0AAU9SDP6_THLAR</name>
<keyword evidence="2" id="KW-1185">Reference proteome</keyword>
<dbReference type="AlphaFoldDB" id="A0AAU9SDP6"/>
<proteinExistence type="predicted"/>
<evidence type="ECO:0000313" key="2">
    <source>
        <dbReference type="Proteomes" id="UP000836841"/>
    </source>
</evidence>
<sequence length="227" mass="25391">RIERQGGNFEKSEKVLKMKAADQTVICELLAVDLSDYCYRVCSHCERVLPGDYNNDSATQKNPNCSTVSSYEPFFLFMSFLSSLISIATETTVKTVICFDRAATLLFGCSADEFFHFTKLNPLTATMVNQDDVDSASQPKRTTHESCFSCSSTIRISTSNNNTETALNHKEHCFFWTSQKLNDPVSPGSLVFTINHIKGQRKQIDENETVGSCNFSFGLENVSCLHI</sequence>
<dbReference type="Proteomes" id="UP000836841">
    <property type="component" value="Chromosome 4"/>
</dbReference>